<gene>
    <name evidence="1" type="ORF">E7746_06860</name>
</gene>
<proteinExistence type="predicted"/>
<evidence type="ECO:0000313" key="1">
    <source>
        <dbReference type="EMBL" id="QCD35632.1"/>
    </source>
</evidence>
<organism evidence="1 2">
    <name type="scientific">Muribaculum gordoncarteri</name>
    <dbReference type="NCBI Taxonomy" id="2530390"/>
    <lineage>
        <taxon>Bacteria</taxon>
        <taxon>Pseudomonadati</taxon>
        <taxon>Bacteroidota</taxon>
        <taxon>Bacteroidia</taxon>
        <taxon>Bacteroidales</taxon>
        <taxon>Muribaculaceae</taxon>
        <taxon>Muribaculum</taxon>
    </lineage>
</organism>
<dbReference type="KEGG" id="mgod:E7746_06860"/>
<dbReference type="OrthoDB" id="796548at2"/>
<accession>A0A4P7VID6</accession>
<sequence>MTRAIWRVFCSLISLLVIILNLLKSRLFCIFGRSFHQEHAAKISDNSRTTKFFNDNFRIMCKILSRIKTLADAEGISIGTIERTIGASRGVISKAIAKGTDIQSKWLELICEKFPKYSPVWLLTGQGAMLLESSDTPIIHSSVPEDHIDEKIFVDNPQKLSQNPVPSMVNTFLETIKQQAEEIGRLKARIEELERERPVPAYARSTSKETVDL</sequence>
<dbReference type="AlphaFoldDB" id="A0A4P7VID6"/>
<dbReference type="RefSeq" id="WP_136410282.1">
    <property type="nucleotide sequence ID" value="NZ_CP039393.1"/>
</dbReference>
<keyword evidence="2" id="KW-1185">Reference proteome</keyword>
<evidence type="ECO:0000313" key="2">
    <source>
        <dbReference type="Proteomes" id="UP000297031"/>
    </source>
</evidence>
<dbReference type="Proteomes" id="UP000297031">
    <property type="component" value="Chromosome"/>
</dbReference>
<name>A0A4P7VID6_9BACT</name>
<dbReference type="EMBL" id="CP039393">
    <property type="protein sequence ID" value="QCD35632.1"/>
    <property type="molecule type" value="Genomic_DNA"/>
</dbReference>
<reference evidence="1 2" key="1">
    <citation type="submission" date="2019-02" db="EMBL/GenBank/DDBJ databases">
        <title>Isolation and identification of novel species under the genus Muribaculum.</title>
        <authorList>
            <person name="Miyake S."/>
            <person name="Ding Y."/>
            <person name="Low A."/>
            <person name="Soh M."/>
            <person name="Seedorf H."/>
        </authorList>
    </citation>
    <scope>NUCLEOTIDE SEQUENCE [LARGE SCALE GENOMIC DNA]</scope>
    <source>
        <strain evidence="1 2">TLL-A4</strain>
    </source>
</reference>
<protein>
    <submittedName>
        <fullName evidence="1">Uncharacterized protein</fullName>
    </submittedName>
</protein>